<proteinExistence type="inferred from homology"/>
<dbReference type="InterPro" id="IPR011004">
    <property type="entry name" value="Trimer_LpxA-like_sf"/>
</dbReference>
<accession>A0ABT3RTV9</accession>
<keyword evidence="2" id="KW-0808">Transferase</keyword>
<dbReference type="Pfam" id="PF17836">
    <property type="entry name" value="PglD_N"/>
    <property type="match status" value="1"/>
</dbReference>
<dbReference type="Proteomes" id="UP001209885">
    <property type="component" value="Unassembled WGS sequence"/>
</dbReference>
<dbReference type="EMBL" id="JAPFQN010000009">
    <property type="protein sequence ID" value="MCX2745214.1"/>
    <property type="molecule type" value="Genomic_DNA"/>
</dbReference>
<gene>
    <name evidence="5" type="ORF">OO013_15140</name>
</gene>
<evidence type="ECO:0000259" key="4">
    <source>
        <dbReference type="Pfam" id="PF17836"/>
    </source>
</evidence>
<dbReference type="PROSITE" id="PS00101">
    <property type="entry name" value="HEXAPEP_TRANSFERASES"/>
    <property type="match status" value="1"/>
</dbReference>
<dbReference type="CDD" id="cd03360">
    <property type="entry name" value="LbH_AT_putative"/>
    <property type="match status" value="1"/>
</dbReference>
<dbReference type="InterPro" id="IPR018357">
    <property type="entry name" value="Hexapep_transf_CS"/>
</dbReference>
<evidence type="ECO:0000313" key="5">
    <source>
        <dbReference type="EMBL" id="MCX2745214.1"/>
    </source>
</evidence>
<evidence type="ECO:0000256" key="3">
    <source>
        <dbReference type="ARBA" id="ARBA00022737"/>
    </source>
</evidence>
<evidence type="ECO:0000256" key="1">
    <source>
        <dbReference type="ARBA" id="ARBA00007274"/>
    </source>
</evidence>
<dbReference type="PANTHER" id="PTHR43300:SF7">
    <property type="entry name" value="UDP-N-ACETYLBACILLOSAMINE N-ACETYLTRANSFERASE"/>
    <property type="match status" value="1"/>
</dbReference>
<keyword evidence="6" id="KW-1185">Reference proteome</keyword>
<reference evidence="5 6" key="1">
    <citation type="submission" date="2022-11" db="EMBL/GenBank/DDBJ databases">
        <title>The characterization of three novel Bacteroidetes species and genomic analysis of their roles in tidal elemental geochemical cycles.</title>
        <authorList>
            <person name="Ma K."/>
        </authorList>
    </citation>
    <scope>NUCLEOTIDE SEQUENCE [LARGE SCALE GENOMIC DNA]</scope>
    <source>
        <strain evidence="5 6">M17</strain>
    </source>
</reference>
<organism evidence="5 6">
    <name type="scientific">Mangrovivirga halotolerans</name>
    <dbReference type="NCBI Taxonomy" id="2993936"/>
    <lineage>
        <taxon>Bacteria</taxon>
        <taxon>Pseudomonadati</taxon>
        <taxon>Bacteroidota</taxon>
        <taxon>Cytophagia</taxon>
        <taxon>Cytophagales</taxon>
        <taxon>Mangrovivirgaceae</taxon>
        <taxon>Mangrovivirga</taxon>
    </lineage>
</organism>
<dbReference type="PANTHER" id="PTHR43300">
    <property type="entry name" value="ACETYLTRANSFERASE"/>
    <property type="match status" value="1"/>
</dbReference>
<comment type="caution">
    <text evidence="5">The sequence shown here is derived from an EMBL/GenBank/DDBJ whole genome shotgun (WGS) entry which is preliminary data.</text>
</comment>
<dbReference type="InterPro" id="IPR050179">
    <property type="entry name" value="Trans_hexapeptide_repeat"/>
</dbReference>
<dbReference type="RefSeq" id="WP_266057767.1">
    <property type="nucleotide sequence ID" value="NZ_JAPFQN010000009.1"/>
</dbReference>
<keyword evidence="3" id="KW-0677">Repeat</keyword>
<dbReference type="InterPro" id="IPR041561">
    <property type="entry name" value="PglD_N"/>
</dbReference>
<dbReference type="NCBIfam" id="TIGR03570">
    <property type="entry name" value="NeuD_NnaD"/>
    <property type="match status" value="1"/>
</dbReference>
<evidence type="ECO:0000256" key="2">
    <source>
        <dbReference type="ARBA" id="ARBA00022679"/>
    </source>
</evidence>
<evidence type="ECO:0000313" key="6">
    <source>
        <dbReference type="Proteomes" id="UP001209885"/>
    </source>
</evidence>
<dbReference type="InterPro" id="IPR020019">
    <property type="entry name" value="AcTrfase_PglD-like"/>
</dbReference>
<feature type="domain" description="PglD N-terminal" evidence="4">
    <location>
        <begin position="3"/>
        <end position="84"/>
    </location>
</feature>
<comment type="similarity">
    <text evidence="1">Belongs to the transferase hexapeptide repeat family.</text>
</comment>
<dbReference type="Gene3D" id="2.160.10.10">
    <property type="entry name" value="Hexapeptide repeat proteins"/>
    <property type="match status" value="1"/>
</dbReference>
<protein>
    <submittedName>
        <fullName evidence="5">Acetyltransferase</fullName>
    </submittedName>
</protein>
<name>A0ABT3RTV9_9BACT</name>
<dbReference type="SUPFAM" id="SSF51161">
    <property type="entry name" value="Trimeric LpxA-like enzymes"/>
    <property type="match status" value="1"/>
</dbReference>
<sequence length="212" mass="22360">MSKLAIIGAGGLGKEIHSLIENINQVSKTWDVIGFYDDGISKGTDIAGLHVLGDIDQLNQVDHTLAVVLAIGDPVTKFKIFDRLKGQPNLYYPNLIHPKADISSNEKVQVGEGSIICSGVRITTDVLIGEFVLINLNTTIGHDVKIGHFCSIMPGVNLAGNTTLEERCLVGSGANLINGCKIETESKVGSGAVVTKDVSSGKTVVGVPAKEI</sequence>
<dbReference type="Gene3D" id="3.40.50.20">
    <property type="match status" value="1"/>
</dbReference>